<dbReference type="SUPFAM" id="SSF48371">
    <property type="entry name" value="ARM repeat"/>
    <property type="match status" value="1"/>
</dbReference>
<feature type="repeat" description="ARM" evidence="8">
    <location>
        <begin position="248"/>
        <end position="290"/>
    </location>
</feature>
<dbReference type="GO" id="GO:0071562">
    <property type="term" value="P:nucleus-vacuole junction assembly"/>
    <property type="evidence" value="ECO:0007669"/>
    <property type="project" value="InterPro"/>
</dbReference>
<evidence type="ECO:0000256" key="6">
    <source>
        <dbReference type="ARBA" id="ARBA00023288"/>
    </source>
</evidence>
<evidence type="ECO:0000256" key="5">
    <source>
        <dbReference type="ARBA" id="ARBA00023136"/>
    </source>
</evidence>
<dbReference type="InterPro" id="IPR011989">
    <property type="entry name" value="ARM-like"/>
</dbReference>
<evidence type="ECO:0000313" key="10">
    <source>
        <dbReference type="EMBL" id="CAI5770163.1"/>
    </source>
</evidence>
<dbReference type="Gene3D" id="1.25.10.10">
    <property type="entry name" value="Leucine-rich Repeat Variant"/>
    <property type="match status" value="2"/>
</dbReference>
<keyword evidence="3" id="KW-0926">Vacuole</keyword>
<dbReference type="PANTHER" id="PTHR47249">
    <property type="entry name" value="VACUOLAR PROTEIN 8"/>
    <property type="match status" value="1"/>
</dbReference>
<dbReference type="Proteomes" id="UP001178461">
    <property type="component" value="Chromosome 3"/>
</dbReference>
<protein>
    <recommendedName>
        <fullName evidence="7">Vacuolar protein 8</fullName>
    </recommendedName>
</protein>
<evidence type="ECO:0000256" key="7">
    <source>
        <dbReference type="ARBA" id="ARBA00026209"/>
    </source>
</evidence>
<keyword evidence="9" id="KW-0732">Signal</keyword>
<feature type="chain" id="PRO_5041433275" description="Vacuolar protein 8" evidence="9">
    <location>
        <begin position="24"/>
        <end position="576"/>
    </location>
</feature>
<evidence type="ECO:0000256" key="9">
    <source>
        <dbReference type="SAM" id="SignalP"/>
    </source>
</evidence>
<keyword evidence="5" id="KW-0472">Membrane</keyword>
<name>A0AA35K4G9_9SAUR</name>
<comment type="similarity">
    <text evidence="2">Belongs to the beta-catenin family.</text>
</comment>
<dbReference type="InterPro" id="IPR000225">
    <property type="entry name" value="Armadillo"/>
</dbReference>
<sequence>MGQLCTKCVQLLCDLALSVKTLSSGLVQDIQECLGQIHECPCLKRKNFKTKQLYKPALQTQEEEIAQEFLQHIERGFEMSPLGKVSLEALRTLAFSENPGLQKSAALYYLNINHQNLNIQLPREHLEIYYALLKSNDLEVQQISSSSLVNFLLEGNVTKDHVVQMDLIEPILELLESEDATVQCNSCACIMTLAVTDVSHEAIAAAGGVVPLLALSKSYDPRVQQNAVGAIFNLTQSERIQQILFRQGALPVLTLLLQSSDSEVQYYSCAALSNMATNSQHHKAMLQTGDRFLLRMLLFLLSSSVDKVSNQACVCLRNLAVSESGQTSIVALQIPSRLLPLLASNKKDTQHNSIILLRILFQHPDNQDALMCDEVLQAVGNLLLAWKMDPVIVGHAACFIKNLSLSRSIERVIESPCIEGLFQAVQSVDFLEEESLHCVMSSLVDLMKHEGATVRMLELVDDSVVCSLATLAGQVEQAELSFHAALVIKHLLQHKEMVSLLKSHMSKVQQYLIKYLIHQENRFQHLGISTLCILQKDAEFSSAFNQSQLKKHLDQVRQQTAETQELLSIAIRHMDT</sequence>
<accession>A0AA35K4G9</accession>
<organism evidence="10 11">
    <name type="scientific">Podarcis lilfordi</name>
    <name type="common">Lilford's wall lizard</name>
    <dbReference type="NCBI Taxonomy" id="74358"/>
    <lineage>
        <taxon>Eukaryota</taxon>
        <taxon>Metazoa</taxon>
        <taxon>Chordata</taxon>
        <taxon>Craniata</taxon>
        <taxon>Vertebrata</taxon>
        <taxon>Euteleostomi</taxon>
        <taxon>Lepidosauria</taxon>
        <taxon>Squamata</taxon>
        <taxon>Bifurcata</taxon>
        <taxon>Unidentata</taxon>
        <taxon>Episquamata</taxon>
        <taxon>Laterata</taxon>
        <taxon>Lacertibaenia</taxon>
        <taxon>Lacertidae</taxon>
        <taxon>Podarcis</taxon>
    </lineage>
</organism>
<dbReference type="SMART" id="SM00185">
    <property type="entry name" value="ARM"/>
    <property type="match status" value="6"/>
</dbReference>
<keyword evidence="6" id="KW-0449">Lipoprotein</keyword>
<dbReference type="GO" id="GO:0043495">
    <property type="term" value="F:protein-membrane adaptor activity"/>
    <property type="evidence" value="ECO:0007669"/>
    <property type="project" value="InterPro"/>
</dbReference>
<evidence type="ECO:0000256" key="3">
    <source>
        <dbReference type="ARBA" id="ARBA00022554"/>
    </source>
</evidence>
<comment type="subcellular location">
    <subcellularLocation>
        <location evidence="1">Vacuole membrane</location>
        <topology evidence="1">Lipid-anchor</topology>
    </subcellularLocation>
</comment>
<evidence type="ECO:0000256" key="4">
    <source>
        <dbReference type="ARBA" id="ARBA00022737"/>
    </source>
</evidence>
<dbReference type="AlphaFoldDB" id="A0AA35K4G9"/>
<keyword evidence="11" id="KW-1185">Reference proteome</keyword>
<dbReference type="InterPro" id="IPR016024">
    <property type="entry name" value="ARM-type_fold"/>
</dbReference>
<dbReference type="PANTHER" id="PTHR47249:SF1">
    <property type="entry name" value="VACUOLAR PROTEIN 8"/>
    <property type="match status" value="1"/>
</dbReference>
<evidence type="ECO:0000256" key="1">
    <source>
        <dbReference type="ARBA" id="ARBA00004592"/>
    </source>
</evidence>
<dbReference type="EMBL" id="OX395128">
    <property type="protein sequence ID" value="CAI5770163.1"/>
    <property type="molecule type" value="Genomic_DNA"/>
</dbReference>
<evidence type="ECO:0000256" key="2">
    <source>
        <dbReference type="ARBA" id="ARBA00005462"/>
    </source>
</evidence>
<proteinExistence type="inferred from homology"/>
<keyword evidence="4" id="KW-0677">Repeat</keyword>
<feature type="signal peptide" evidence="9">
    <location>
        <begin position="1"/>
        <end position="23"/>
    </location>
</feature>
<gene>
    <name evidence="10" type="ORF">PODLI_1B037332</name>
</gene>
<reference evidence="10" key="1">
    <citation type="submission" date="2022-12" db="EMBL/GenBank/DDBJ databases">
        <authorList>
            <person name="Alioto T."/>
            <person name="Alioto T."/>
            <person name="Gomez Garrido J."/>
        </authorList>
    </citation>
    <scope>NUCLEOTIDE SEQUENCE</scope>
</reference>
<dbReference type="PROSITE" id="PS50176">
    <property type="entry name" value="ARM_REPEAT"/>
    <property type="match status" value="1"/>
</dbReference>
<evidence type="ECO:0000313" key="11">
    <source>
        <dbReference type="Proteomes" id="UP001178461"/>
    </source>
</evidence>
<dbReference type="Pfam" id="PF00514">
    <property type="entry name" value="Arm"/>
    <property type="match status" value="2"/>
</dbReference>
<evidence type="ECO:0000256" key="8">
    <source>
        <dbReference type="PROSITE-ProRule" id="PRU00259"/>
    </source>
</evidence>
<dbReference type="InterPro" id="IPR045156">
    <property type="entry name" value="Vac8"/>
</dbReference>
<dbReference type="GO" id="GO:0005774">
    <property type="term" value="C:vacuolar membrane"/>
    <property type="evidence" value="ECO:0007669"/>
    <property type="project" value="UniProtKB-SubCell"/>
</dbReference>